<keyword evidence="4" id="KW-1185">Reference proteome</keyword>
<keyword evidence="2" id="KW-1133">Transmembrane helix</keyword>
<evidence type="ECO:0000313" key="4">
    <source>
        <dbReference type="Proteomes" id="UP000199114"/>
    </source>
</evidence>
<reference evidence="4" key="1">
    <citation type="submission" date="2016-10" db="EMBL/GenBank/DDBJ databases">
        <authorList>
            <person name="Varghese N."/>
            <person name="Submissions S."/>
        </authorList>
    </citation>
    <scope>NUCLEOTIDE SEQUENCE [LARGE SCALE GENOMIC DNA]</scope>
    <source>
        <strain evidence="4">DSM 25055</strain>
    </source>
</reference>
<dbReference type="STRING" id="1186196.SAMN04489841_3971"/>
<protein>
    <submittedName>
        <fullName evidence="3">Uncharacterized protein</fullName>
    </submittedName>
</protein>
<evidence type="ECO:0000313" key="3">
    <source>
        <dbReference type="EMBL" id="SER51489.1"/>
    </source>
</evidence>
<evidence type="ECO:0000256" key="1">
    <source>
        <dbReference type="SAM" id="MobiDB-lite"/>
    </source>
</evidence>
<dbReference type="EMBL" id="FOFD01000006">
    <property type="protein sequence ID" value="SER51489.1"/>
    <property type="molecule type" value="Genomic_DNA"/>
</dbReference>
<proteinExistence type="predicted"/>
<feature type="compositionally biased region" description="Acidic residues" evidence="1">
    <location>
        <begin position="105"/>
        <end position="119"/>
    </location>
</feature>
<feature type="region of interest" description="Disordered" evidence="1">
    <location>
        <begin position="105"/>
        <end position="129"/>
    </location>
</feature>
<name>A0A1H9PUM4_9EURY</name>
<dbReference type="RefSeq" id="WP_139210961.1">
    <property type="nucleotide sequence ID" value="NZ_FOFD01000006.1"/>
</dbReference>
<evidence type="ECO:0000256" key="2">
    <source>
        <dbReference type="SAM" id="Phobius"/>
    </source>
</evidence>
<feature type="transmembrane region" description="Helical" evidence="2">
    <location>
        <begin position="15"/>
        <end position="35"/>
    </location>
</feature>
<dbReference type="OrthoDB" id="351333at2157"/>
<keyword evidence="2" id="KW-0472">Membrane</keyword>
<gene>
    <name evidence="3" type="ORF">SAMN04489841_3971</name>
</gene>
<keyword evidence="2" id="KW-0812">Transmembrane</keyword>
<accession>A0A1H9PUM4</accession>
<sequence length="464" mass="52978">MLPLLLNAPEIPNSIKWLGAILAAIAAIITAYRFFLQRPKLQLLVDKDRDIVLDNQVVSHPTFKIVNRGNAPAHDVYFDIRAPTWNFGEEQKGGALKVEVSVDDTAEADDETTESDDSNGQESEYAPLSFEDSPLTVDHNFMTYFGRPGEINQMFIDDTIYSDVSFRIFSTKLKLERFRTYGLEYKVGCQTYGPRKGTIEFEVGYDSININHQPPRFWRAWLRKIKQPLDNLSPDPYAWIRKAEIKTQRASFFHELVRPFAEVQVVGSPNEYFSLNAKATVYLDETEPESTIGTVTFNENGLSGGEIAEIRREDGKYRLPTTRFESDHSNFRQMPFIVSPHFPSPKPLTSSRIEIDWEVELSPVEKGDFRGLSIENDNITGRDQPNAGHRPVRVSGNIANKNNQSRGIFVVVKFYTEDDRVVSTNHTEVGVSPRDSTEFNVSPRLPREQELRIDDYEIIMQRSI</sequence>
<dbReference type="Proteomes" id="UP000199114">
    <property type="component" value="Unassembled WGS sequence"/>
</dbReference>
<dbReference type="AlphaFoldDB" id="A0A1H9PUM4"/>
<organism evidence="3 4">
    <name type="scientific">Natrinema salaciae</name>
    <dbReference type="NCBI Taxonomy" id="1186196"/>
    <lineage>
        <taxon>Archaea</taxon>
        <taxon>Methanobacteriati</taxon>
        <taxon>Methanobacteriota</taxon>
        <taxon>Stenosarchaea group</taxon>
        <taxon>Halobacteria</taxon>
        <taxon>Halobacteriales</taxon>
        <taxon>Natrialbaceae</taxon>
        <taxon>Natrinema</taxon>
    </lineage>
</organism>